<evidence type="ECO:0000256" key="1">
    <source>
        <dbReference type="ARBA" id="ARBA00010759"/>
    </source>
</evidence>
<sequence length="54" mass="5915">MVLRITQYDDPILRQLGKDVTVFDEKLAKLAEDMVETMHGAEGIGLAAQQVGKA</sequence>
<gene>
    <name evidence="2" type="ORF">METZ01_LOCUS250642</name>
</gene>
<comment type="similarity">
    <text evidence="1">Belongs to the polypeptide deformylase family.</text>
</comment>
<dbReference type="InterPro" id="IPR036821">
    <property type="entry name" value="Peptide_deformylase_sf"/>
</dbReference>
<reference evidence="2" key="1">
    <citation type="submission" date="2018-05" db="EMBL/GenBank/DDBJ databases">
        <authorList>
            <person name="Lanie J.A."/>
            <person name="Ng W.-L."/>
            <person name="Kazmierczak K.M."/>
            <person name="Andrzejewski T.M."/>
            <person name="Davidsen T.M."/>
            <person name="Wayne K.J."/>
            <person name="Tettelin H."/>
            <person name="Glass J.I."/>
            <person name="Rusch D."/>
            <person name="Podicherti R."/>
            <person name="Tsui H.-C.T."/>
            <person name="Winkler M.E."/>
        </authorList>
    </citation>
    <scope>NUCLEOTIDE SEQUENCE</scope>
</reference>
<name>A0A382IE24_9ZZZZ</name>
<evidence type="ECO:0000313" key="2">
    <source>
        <dbReference type="EMBL" id="SVB97788.1"/>
    </source>
</evidence>
<dbReference type="SUPFAM" id="SSF56420">
    <property type="entry name" value="Peptide deformylase"/>
    <property type="match status" value="1"/>
</dbReference>
<dbReference type="PANTHER" id="PTHR10458">
    <property type="entry name" value="PEPTIDE DEFORMYLASE"/>
    <property type="match status" value="1"/>
</dbReference>
<dbReference type="Gene3D" id="3.90.45.10">
    <property type="entry name" value="Peptide deformylase"/>
    <property type="match status" value="1"/>
</dbReference>
<accession>A0A382IE24</accession>
<feature type="non-terminal residue" evidence="2">
    <location>
        <position position="54"/>
    </location>
</feature>
<organism evidence="2">
    <name type="scientific">marine metagenome</name>
    <dbReference type="NCBI Taxonomy" id="408172"/>
    <lineage>
        <taxon>unclassified sequences</taxon>
        <taxon>metagenomes</taxon>
        <taxon>ecological metagenomes</taxon>
    </lineage>
</organism>
<protein>
    <recommendedName>
        <fullName evidence="3">Peptide deformylase</fullName>
    </recommendedName>
</protein>
<evidence type="ECO:0008006" key="3">
    <source>
        <dbReference type="Google" id="ProtNLM"/>
    </source>
</evidence>
<dbReference type="GO" id="GO:0042586">
    <property type="term" value="F:peptide deformylase activity"/>
    <property type="evidence" value="ECO:0007669"/>
    <property type="project" value="InterPro"/>
</dbReference>
<dbReference type="InterPro" id="IPR023635">
    <property type="entry name" value="Peptide_deformylase"/>
</dbReference>
<dbReference type="Pfam" id="PF01327">
    <property type="entry name" value="Pep_deformylase"/>
    <property type="match status" value="1"/>
</dbReference>
<proteinExistence type="inferred from homology"/>
<dbReference type="AlphaFoldDB" id="A0A382IE24"/>
<dbReference type="EMBL" id="UINC01066760">
    <property type="protein sequence ID" value="SVB97788.1"/>
    <property type="molecule type" value="Genomic_DNA"/>
</dbReference>
<dbReference type="PANTHER" id="PTHR10458:SF22">
    <property type="entry name" value="PEPTIDE DEFORMYLASE"/>
    <property type="match status" value="1"/>
</dbReference>